<evidence type="ECO:0000256" key="5">
    <source>
        <dbReference type="ARBA" id="ARBA00023136"/>
    </source>
</evidence>
<dbReference type="PANTHER" id="PTHR42920">
    <property type="entry name" value="OS03G0707200 PROTEIN-RELATED"/>
    <property type="match status" value="1"/>
</dbReference>
<dbReference type="InterPro" id="IPR000620">
    <property type="entry name" value="EamA_dom"/>
</dbReference>
<dbReference type="GO" id="GO:0005886">
    <property type="term" value="C:plasma membrane"/>
    <property type="evidence" value="ECO:0007669"/>
    <property type="project" value="UniProtKB-SubCell"/>
</dbReference>
<evidence type="ECO:0000313" key="9">
    <source>
        <dbReference type="Proteomes" id="UP001268036"/>
    </source>
</evidence>
<reference evidence="8" key="1">
    <citation type="submission" date="2023-08" db="EMBL/GenBank/DDBJ databases">
        <title>Functional and genomic diversity of the sorghum phyllosphere microbiome.</title>
        <authorList>
            <person name="Shade A."/>
        </authorList>
    </citation>
    <scope>NUCLEOTIDE SEQUENCE</scope>
    <source>
        <strain evidence="8">SORGH_AS_0201</strain>
    </source>
</reference>
<dbReference type="InterPro" id="IPR037185">
    <property type="entry name" value="EmrE-like"/>
</dbReference>
<keyword evidence="4 6" id="KW-1133">Transmembrane helix</keyword>
<sequence>MTIIAATPAERTRTLAALALVGSAACWGLATVASRSLLERLPSTTLLLIQLPASMLLLTILASRESRRQAAWPRLLRAAWPGVLEPGLAYAIGLAGLSLTSAGHAAVIGSAEPMFIVLLGWLLLGQRPDSRLIACLLATMLGLLLISTQGAETGGSTTSLTGDLLIVLATLLAAGYVLASAKLAGHHPPASLALVQQGAGLLFVLVLQAVLVSAGLASPPWAELDAALVAQAALSGVLQYALPFWLYLIGLRWLNAASAGLYLALIPVFGLMAAFVWLGERPTPGMLLGAALILTVVVLGRRHA</sequence>
<feature type="transmembrane region" description="Helical" evidence="6">
    <location>
        <begin position="75"/>
        <end position="99"/>
    </location>
</feature>
<evidence type="ECO:0000256" key="4">
    <source>
        <dbReference type="ARBA" id="ARBA00022989"/>
    </source>
</evidence>
<feature type="transmembrane region" description="Helical" evidence="6">
    <location>
        <begin position="284"/>
        <end position="300"/>
    </location>
</feature>
<dbReference type="PANTHER" id="PTHR42920:SF5">
    <property type="entry name" value="EAMA DOMAIN-CONTAINING PROTEIN"/>
    <property type="match status" value="1"/>
</dbReference>
<dbReference type="AlphaFoldDB" id="A0AAJ2BIE1"/>
<feature type="transmembrane region" description="Helical" evidence="6">
    <location>
        <begin position="131"/>
        <end position="148"/>
    </location>
</feature>
<dbReference type="Proteomes" id="UP001268036">
    <property type="component" value="Unassembled WGS sequence"/>
</dbReference>
<evidence type="ECO:0000256" key="2">
    <source>
        <dbReference type="ARBA" id="ARBA00022475"/>
    </source>
</evidence>
<feature type="domain" description="EamA" evidence="7">
    <location>
        <begin position="15"/>
        <end position="148"/>
    </location>
</feature>
<dbReference type="RefSeq" id="WP_309756112.1">
    <property type="nucleotide sequence ID" value="NZ_JAVDSY010000007.1"/>
</dbReference>
<protein>
    <submittedName>
        <fullName evidence="8">Drug/metabolite transporter (DMT)-like permease</fullName>
    </submittedName>
</protein>
<evidence type="ECO:0000256" key="1">
    <source>
        <dbReference type="ARBA" id="ARBA00004651"/>
    </source>
</evidence>
<keyword evidence="3 6" id="KW-0812">Transmembrane</keyword>
<feature type="transmembrane region" description="Helical" evidence="6">
    <location>
        <begin position="228"/>
        <end position="248"/>
    </location>
</feature>
<keyword evidence="5 6" id="KW-0472">Membrane</keyword>
<gene>
    <name evidence="8" type="ORF">QE440_001071</name>
</gene>
<dbReference type="SUPFAM" id="SSF103481">
    <property type="entry name" value="Multidrug resistance efflux transporter EmrE"/>
    <property type="match status" value="2"/>
</dbReference>
<accession>A0AAJ2BIE1</accession>
<feature type="transmembrane region" description="Helical" evidence="6">
    <location>
        <begin position="260"/>
        <end position="278"/>
    </location>
</feature>
<comment type="caution">
    <text evidence="8">The sequence shown here is derived from an EMBL/GenBank/DDBJ whole genome shotgun (WGS) entry which is preliminary data.</text>
</comment>
<feature type="transmembrane region" description="Helical" evidence="6">
    <location>
        <begin position="44"/>
        <end position="63"/>
    </location>
</feature>
<dbReference type="InterPro" id="IPR051258">
    <property type="entry name" value="Diverse_Substrate_Transporter"/>
</dbReference>
<evidence type="ECO:0000259" key="7">
    <source>
        <dbReference type="Pfam" id="PF00892"/>
    </source>
</evidence>
<proteinExistence type="predicted"/>
<dbReference type="Pfam" id="PF00892">
    <property type="entry name" value="EamA"/>
    <property type="match status" value="2"/>
</dbReference>
<comment type="subcellular location">
    <subcellularLocation>
        <location evidence="1">Cell membrane</location>
        <topology evidence="1">Multi-pass membrane protein</topology>
    </subcellularLocation>
</comment>
<evidence type="ECO:0000256" key="3">
    <source>
        <dbReference type="ARBA" id="ARBA00022692"/>
    </source>
</evidence>
<feature type="transmembrane region" description="Helical" evidence="6">
    <location>
        <begin position="200"/>
        <end position="222"/>
    </location>
</feature>
<organism evidence="8 9">
    <name type="scientific">Pseudomonas oryzihabitans</name>
    <dbReference type="NCBI Taxonomy" id="47885"/>
    <lineage>
        <taxon>Bacteria</taxon>
        <taxon>Pseudomonadati</taxon>
        <taxon>Pseudomonadota</taxon>
        <taxon>Gammaproteobacteria</taxon>
        <taxon>Pseudomonadales</taxon>
        <taxon>Pseudomonadaceae</taxon>
        <taxon>Pseudomonas</taxon>
    </lineage>
</organism>
<evidence type="ECO:0000313" key="8">
    <source>
        <dbReference type="EMBL" id="MDR6233330.1"/>
    </source>
</evidence>
<feature type="domain" description="EamA" evidence="7">
    <location>
        <begin position="161"/>
        <end position="299"/>
    </location>
</feature>
<keyword evidence="2" id="KW-1003">Cell membrane</keyword>
<evidence type="ECO:0000256" key="6">
    <source>
        <dbReference type="SAM" id="Phobius"/>
    </source>
</evidence>
<dbReference type="EMBL" id="JAVJAF010000001">
    <property type="protein sequence ID" value="MDR6233330.1"/>
    <property type="molecule type" value="Genomic_DNA"/>
</dbReference>
<feature type="transmembrane region" description="Helical" evidence="6">
    <location>
        <begin position="105"/>
        <end position="124"/>
    </location>
</feature>
<feature type="transmembrane region" description="Helical" evidence="6">
    <location>
        <begin position="160"/>
        <end position="179"/>
    </location>
</feature>
<name>A0AAJ2BIE1_9PSED</name>